<dbReference type="eggNOG" id="COG1434">
    <property type="taxonomic scope" value="Bacteria"/>
</dbReference>
<dbReference type="HOGENOM" id="CLU_086929_0_0_3"/>
<evidence type="ECO:0000313" key="3">
    <source>
        <dbReference type="EMBL" id="ACL45076.1"/>
    </source>
</evidence>
<sequence>MLWGVLMLDPALCSRPVSAWTMFTQRLFHWGSTLDYKVVLTGLVLVLVIWGMRQRGRRQKLTHKFRWKQPLIKGTIALVVLALIATFPPVVTLANYLLVSPLPQDTGARVDAIVVLGRGPISGDRAAVAAELWQAGRAPKVFVSGRGDAPYLVKELRKYGVSASALASEDCSQTTEENAQFTARLLQPQGVQHILLITDSPHMLRSWMTFERVGFQVIPHGNALPHWLSHRKHALTVYREYAGLISYTLQGRIQPFRIRLDPTDSYGQPPALPFTAKSD</sequence>
<dbReference type="InterPro" id="IPR051599">
    <property type="entry name" value="Cell_Envelope_Assoc"/>
</dbReference>
<dbReference type="KEGG" id="cyn:Cyan7425_2730"/>
<dbReference type="STRING" id="395961.Cyan7425_2730"/>
<dbReference type="GO" id="GO:0005886">
    <property type="term" value="C:plasma membrane"/>
    <property type="evidence" value="ECO:0007669"/>
    <property type="project" value="TreeGrafter"/>
</dbReference>
<feature type="transmembrane region" description="Helical" evidence="1">
    <location>
        <begin position="74"/>
        <end position="98"/>
    </location>
</feature>
<name>B8HK85_CYAP4</name>
<dbReference type="InterPro" id="IPR014729">
    <property type="entry name" value="Rossmann-like_a/b/a_fold"/>
</dbReference>
<proteinExistence type="predicted"/>
<evidence type="ECO:0000259" key="2">
    <source>
        <dbReference type="Pfam" id="PF02698"/>
    </source>
</evidence>
<dbReference type="GO" id="GO:0043164">
    <property type="term" value="P:Gram-negative-bacterium-type cell wall biogenesis"/>
    <property type="evidence" value="ECO:0007669"/>
    <property type="project" value="TreeGrafter"/>
</dbReference>
<dbReference type="CDD" id="cd06259">
    <property type="entry name" value="YdcF-like"/>
    <property type="match status" value="1"/>
</dbReference>
<evidence type="ECO:0000256" key="1">
    <source>
        <dbReference type="SAM" id="Phobius"/>
    </source>
</evidence>
<keyword evidence="1" id="KW-0472">Membrane</keyword>
<dbReference type="PANTHER" id="PTHR30336">
    <property type="entry name" value="INNER MEMBRANE PROTEIN, PROBABLE PERMEASE"/>
    <property type="match status" value="1"/>
</dbReference>
<dbReference type="EMBL" id="CP001344">
    <property type="protein sequence ID" value="ACL45076.1"/>
    <property type="molecule type" value="Genomic_DNA"/>
</dbReference>
<accession>B8HK85</accession>
<dbReference type="Gene3D" id="3.40.50.620">
    <property type="entry name" value="HUPs"/>
    <property type="match status" value="1"/>
</dbReference>
<dbReference type="InterPro" id="IPR003848">
    <property type="entry name" value="DUF218"/>
</dbReference>
<gene>
    <name evidence="3" type="ordered locus">Cyan7425_2730</name>
</gene>
<protein>
    <recommendedName>
        <fullName evidence="2">DUF218 domain-containing protein</fullName>
    </recommendedName>
</protein>
<keyword evidence="1" id="KW-1133">Transmembrane helix</keyword>
<feature type="transmembrane region" description="Helical" evidence="1">
    <location>
        <begin position="35"/>
        <end position="53"/>
    </location>
</feature>
<dbReference type="PANTHER" id="PTHR30336:SF4">
    <property type="entry name" value="ENVELOPE BIOGENESIS FACTOR ELYC"/>
    <property type="match status" value="1"/>
</dbReference>
<keyword evidence="1" id="KW-0812">Transmembrane</keyword>
<reference evidence="3" key="1">
    <citation type="submission" date="2009-01" db="EMBL/GenBank/DDBJ databases">
        <title>Complete sequence of chromosome Cyanothece sp. PCC 7425.</title>
        <authorList>
            <consortium name="US DOE Joint Genome Institute"/>
            <person name="Lucas S."/>
            <person name="Copeland A."/>
            <person name="Lapidus A."/>
            <person name="Glavina del Rio T."/>
            <person name="Dalin E."/>
            <person name="Tice H."/>
            <person name="Bruce D."/>
            <person name="Goodwin L."/>
            <person name="Pitluck S."/>
            <person name="Sims D."/>
            <person name="Meineke L."/>
            <person name="Brettin T."/>
            <person name="Detter J.C."/>
            <person name="Han C."/>
            <person name="Larimer F."/>
            <person name="Land M."/>
            <person name="Hauser L."/>
            <person name="Kyrpides N."/>
            <person name="Ovchinnikova G."/>
            <person name="Liberton M."/>
            <person name="Stoeckel J."/>
            <person name="Banerjee A."/>
            <person name="Singh A."/>
            <person name="Page L."/>
            <person name="Sato H."/>
            <person name="Zhao L."/>
            <person name="Sherman L."/>
            <person name="Pakrasi H."/>
            <person name="Richardson P."/>
        </authorList>
    </citation>
    <scope>NUCLEOTIDE SEQUENCE</scope>
    <source>
        <strain evidence="3">PCC 7425</strain>
    </source>
</reference>
<dbReference type="AlphaFoldDB" id="B8HK85"/>
<dbReference type="GO" id="GO:0000270">
    <property type="term" value="P:peptidoglycan metabolic process"/>
    <property type="evidence" value="ECO:0007669"/>
    <property type="project" value="TreeGrafter"/>
</dbReference>
<organism evidence="3">
    <name type="scientific">Cyanothece sp. (strain PCC 7425 / ATCC 29141)</name>
    <dbReference type="NCBI Taxonomy" id="395961"/>
    <lineage>
        <taxon>Bacteria</taxon>
        <taxon>Bacillati</taxon>
        <taxon>Cyanobacteriota</taxon>
        <taxon>Cyanophyceae</taxon>
        <taxon>Gomontiellales</taxon>
        <taxon>Cyanothecaceae</taxon>
        <taxon>Cyanothece</taxon>
    </lineage>
</organism>
<dbReference type="Pfam" id="PF02698">
    <property type="entry name" value="DUF218"/>
    <property type="match status" value="1"/>
</dbReference>
<feature type="domain" description="DUF218" evidence="2">
    <location>
        <begin position="111"/>
        <end position="243"/>
    </location>
</feature>
<dbReference type="OrthoDB" id="457975at2"/>